<reference evidence="1 2" key="1">
    <citation type="submission" date="2024-02" db="EMBL/GenBank/DDBJ databases">
        <title>De novo assembly and annotation of 12 fungi associated with fruit tree decline syndrome in Ontario, Canada.</title>
        <authorList>
            <person name="Sulman M."/>
            <person name="Ellouze W."/>
            <person name="Ilyukhin E."/>
        </authorList>
    </citation>
    <scope>NUCLEOTIDE SEQUENCE [LARGE SCALE GENOMIC DNA]</scope>
    <source>
        <strain evidence="1 2">M1-105</strain>
    </source>
</reference>
<protein>
    <recommendedName>
        <fullName evidence="3">C6 transcription factor</fullName>
    </recommendedName>
</protein>
<dbReference type="CDD" id="cd12148">
    <property type="entry name" value="fungal_TF_MHR"/>
    <property type="match status" value="1"/>
</dbReference>
<dbReference type="EMBL" id="JAJVDC020000093">
    <property type="protein sequence ID" value="KAL1625565.1"/>
    <property type="molecule type" value="Genomic_DNA"/>
</dbReference>
<evidence type="ECO:0000313" key="2">
    <source>
        <dbReference type="Proteomes" id="UP001521116"/>
    </source>
</evidence>
<dbReference type="Proteomes" id="UP001521116">
    <property type="component" value="Unassembled WGS sequence"/>
</dbReference>
<proteinExistence type="predicted"/>
<comment type="caution">
    <text evidence="1">The sequence shown here is derived from an EMBL/GenBank/DDBJ whole genome shotgun (WGS) entry which is preliminary data.</text>
</comment>
<gene>
    <name evidence="1" type="ORF">SLS56_007312</name>
</gene>
<evidence type="ECO:0008006" key="3">
    <source>
        <dbReference type="Google" id="ProtNLM"/>
    </source>
</evidence>
<name>A0ABR3SNG5_9PEZI</name>
<sequence>MSAADKIIMIHRPFLLPSFRNPAYARTRRTCVAAAKTILRHHERHAEEDRVSLWTHSAFAITATNVLGLELYHAAAADDAEADAIRDALAKACERLSARKGDMLGKRSEELIGAILEFDAERARTTRAGGDEGGWSEFFGQQQYACGWFDFDAAAADVAGLDFVVGQEVPGLGDVVGGGSPLSLEEFEPWFTQAFGAVEAFL</sequence>
<accession>A0ABR3SNG5</accession>
<organism evidence="1 2">
    <name type="scientific">Neofusicoccum ribis</name>
    <dbReference type="NCBI Taxonomy" id="45134"/>
    <lineage>
        <taxon>Eukaryota</taxon>
        <taxon>Fungi</taxon>
        <taxon>Dikarya</taxon>
        <taxon>Ascomycota</taxon>
        <taxon>Pezizomycotina</taxon>
        <taxon>Dothideomycetes</taxon>
        <taxon>Dothideomycetes incertae sedis</taxon>
        <taxon>Botryosphaeriales</taxon>
        <taxon>Botryosphaeriaceae</taxon>
        <taxon>Neofusicoccum</taxon>
    </lineage>
</organism>
<keyword evidence="2" id="KW-1185">Reference proteome</keyword>
<evidence type="ECO:0000313" key="1">
    <source>
        <dbReference type="EMBL" id="KAL1625565.1"/>
    </source>
</evidence>